<feature type="transmembrane region" description="Helical" evidence="1">
    <location>
        <begin position="6"/>
        <end position="29"/>
    </location>
</feature>
<dbReference type="GeneID" id="22909695"/>
<keyword evidence="1" id="KW-0812">Transmembrane</keyword>
<name>A0A0B4ZU72_9EUCA</name>
<gene>
    <name evidence="2" type="primary">atp8</name>
</gene>
<evidence type="ECO:0000256" key="1">
    <source>
        <dbReference type="SAM" id="Phobius"/>
    </source>
</evidence>
<keyword evidence="2" id="KW-0496">Mitochondrion</keyword>
<proteinExistence type="predicted"/>
<accession>A0A0B4ZU72</accession>
<geneLocation type="mitochondrion" evidence="2"/>
<dbReference type="AlphaFoldDB" id="A0A0B4ZU72"/>
<dbReference type="EMBL" id="KM501042">
    <property type="protein sequence ID" value="AJD80515.1"/>
    <property type="molecule type" value="Genomic_DNA"/>
</dbReference>
<protein>
    <submittedName>
        <fullName evidence="2">ATP synthase F0 subunit 8</fullName>
    </submittedName>
</protein>
<keyword evidence="1" id="KW-1133">Transmembrane helix</keyword>
<organism evidence="2">
    <name type="scientific">Cherax boesemani</name>
    <dbReference type="NCBI Taxonomy" id="1552318"/>
    <lineage>
        <taxon>Eukaryota</taxon>
        <taxon>Metazoa</taxon>
        <taxon>Ecdysozoa</taxon>
        <taxon>Arthropoda</taxon>
        <taxon>Crustacea</taxon>
        <taxon>Multicrustacea</taxon>
        <taxon>Malacostraca</taxon>
        <taxon>Eumalacostraca</taxon>
        <taxon>Eucarida</taxon>
        <taxon>Decapoda</taxon>
        <taxon>Pleocyemata</taxon>
        <taxon>Astacidea</taxon>
        <taxon>Parastacoidea</taxon>
        <taxon>Parastacidae</taxon>
        <taxon>Cherax</taxon>
    </lineage>
</organism>
<reference evidence="2" key="1">
    <citation type="submission" date="2014-09" db="EMBL/GenBank/DDBJ databases">
        <title>The complete genome of Cherax holthuisi.</title>
        <authorList>
            <person name="Lee Y.P."/>
            <person name="Gan H.M."/>
            <person name="Tan M.H."/>
            <person name="Austin C."/>
        </authorList>
    </citation>
    <scope>NUCLEOTIDE SEQUENCE</scope>
    <source>
        <strain evidence="2">SOR3</strain>
    </source>
</reference>
<dbReference type="RefSeq" id="YP_009116487.1">
    <property type="nucleotide sequence ID" value="NC_026227.1"/>
</dbReference>
<evidence type="ECO:0000313" key="2">
    <source>
        <dbReference type="EMBL" id="AJD80515.1"/>
    </source>
</evidence>
<sequence>MPQMSPLLWFNLFSMFILGYILFSVINFFSKLSIKTEIFTPKQTSLEKPWKW</sequence>
<keyword evidence="1" id="KW-0472">Membrane</keyword>